<gene>
    <name evidence="1" type="ORF">ANIA_11515</name>
</gene>
<proteinExistence type="predicted"/>
<dbReference type="AlphaFoldDB" id="C8V054"/>
<protein>
    <submittedName>
        <fullName evidence="1">Uncharacterized protein</fullName>
    </submittedName>
</protein>
<sequence length="41" mass="4471">MSTTLQIPGAIDVPEQNSYTYIVLLDPNQTFLCSSLGLVLD</sequence>
<accession>C8V054</accession>
<evidence type="ECO:0000313" key="1">
    <source>
        <dbReference type="EMBL" id="CBF69390.1"/>
    </source>
</evidence>
<keyword evidence="2" id="KW-1185">Reference proteome</keyword>
<dbReference type="Proteomes" id="UP000000560">
    <property type="component" value="Chromosome I"/>
</dbReference>
<reference evidence="2" key="2">
    <citation type="journal article" date="2009" name="Fungal Genet. Biol.">
        <title>The 2008 update of the Aspergillus nidulans genome annotation: a community effort.</title>
        <authorList>
            <person name="Wortman J.R."/>
            <person name="Gilsenan J.M."/>
            <person name="Joardar V."/>
            <person name="Deegan J."/>
            <person name="Clutterbuck J."/>
            <person name="Andersen M.R."/>
            <person name="Archer D."/>
            <person name="Bencina M."/>
            <person name="Braus G."/>
            <person name="Coutinho P."/>
            <person name="von Dohren H."/>
            <person name="Doonan J."/>
            <person name="Driessen A.J."/>
            <person name="Durek P."/>
            <person name="Espeso E."/>
            <person name="Fekete E."/>
            <person name="Flipphi M."/>
            <person name="Estrada C.G."/>
            <person name="Geysens S."/>
            <person name="Goldman G."/>
            <person name="de Groot P.W."/>
            <person name="Hansen K."/>
            <person name="Harris S.D."/>
            <person name="Heinekamp T."/>
            <person name="Helmstaedt K."/>
            <person name="Henrissat B."/>
            <person name="Hofmann G."/>
            <person name="Homan T."/>
            <person name="Horio T."/>
            <person name="Horiuchi H."/>
            <person name="James S."/>
            <person name="Jones M."/>
            <person name="Karaffa L."/>
            <person name="Karanyi Z."/>
            <person name="Kato M."/>
            <person name="Keller N."/>
            <person name="Kelly D.E."/>
            <person name="Kiel J.A."/>
            <person name="Kim J.M."/>
            <person name="van der Klei I.J."/>
            <person name="Klis F.M."/>
            <person name="Kovalchuk A."/>
            <person name="Krasevec N."/>
            <person name="Kubicek C.P."/>
            <person name="Liu B."/>
            <person name="Maccabe A."/>
            <person name="Meyer V."/>
            <person name="Mirabito P."/>
            <person name="Miskei M."/>
            <person name="Mos M."/>
            <person name="Mullins J."/>
            <person name="Nelson D.R."/>
            <person name="Nielsen J."/>
            <person name="Oakley B.R."/>
            <person name="Osmani S.A."/>
            <person name="Pakula T."/>
            <person name="Paszewski A."/>
            <person name="Paulsen I."/>
            <person name="Pilsyk S."/>
            <person name="Pocsi I."/>
            <person name="Punt P.J."/>
            <person name="Ram A.F."/>
            <person name="Ren Q."/>
            <person name="Robellet X."/>
            <person name="Robson G."/>
            <person name="Seiboth B."/>
            <person name="van Solingen P."/>
            <person name="Specht T."/>
            <person name="Sun J."/>
            <person name="Taheri-Talesh N."/>
            <person name="Takeshita N."/>
            <person name="Ussery D."/>
            <person name="vanKuyk P.A."/>
            <person name="Visser H."/>
            <person name="van de Vondervoort P.J."/>
            <person name="de Vries R.P."/>
            <person name="Walton J."/>
            <person name="Xiang X."/>
            <person name="Xiong Y."/>
            <person name="Zeng A.P."/>
            <person name="Brandt B.W."/>
            <person name="Cornell M.J."/>
            <person name="van den Hondel C.A."/>
            <person name="Visser J."/>
            <person name="Oliver S.G."/>
            <person name="Turner G."/>
        </authorList>
    </citation>
    <scope>GENOME REANNOTATION</scope>
    <source>
        <strain evidence="2">FGSC A4 / ATCC 38163 / CBS 112.46 / NRRL 194 / M139</strain>
    </source>
</reference>
<dbReference type="KEGG" id="ani:ANIA_11515"/>
<dbReference type="EMBL" id="BN001301">
    <property type="protein sequence ID" value="CBF69390.1"/>
    <property type="molecule type" value="Genomic_DNA"/>
</dbReference>
<dbReference type="HOGENOM" id="CLU_3279459_0_0_1"/>
<reference evidence="2" key="1">
    <citation type="journal article" date="2005" name="Nature">
        <title>Sequencing of Aspergillus nidulans and comparative analysis with A. fumigatus and A. oryzae.</title>
        <authorList>
            <person name="Galagan J.E."/>
            <person name="Calvo S.E."/>
            <person name="Cuomo C."/>
            <person name="Ma L.J."/>
            <person name="Wortman J.R."/>
            <person name="Batzoglou S."/>
            <person name="Lee S.I."/>
            <person name="Basturkmen M."/>
            <person name="Spevak C.C."/>
            <person name="Clutterbuck J."/>
            <person name="Kapitonov V."/>
            <person name="Jurka J."/>
            <person name="Scazzocchio C."/>
            <person name="Farman M."/>
            <person name="Butler J."/>
            <person name="Purcell S."/>
            <person name="Harris S."/>
            <person name="Braus G.H."/>
            <person name="Draht O."/>
            <person name="Busch S."/>
            <person name="D'Enfert C."/>
            <person name="Bouchier C."/>
            <person name="Goldman G.H."/>
            <person name="Bell-Pedersen D."/>
            <person name="Griffiths-Jones S."/>
            <person name="Doonan J.H."/>
            <person name="Yu J."/>
            <person name="Vienken K."/>
            <person name="Pain A."/>
            <person name="Freitag M."/>
            <person name="Selker E.U."/>
            <person name="Archer D.B."/>
            <person name="Penalva M.A."/>
            <person name="Oakley B.R."/>
            <person name="Momany M."/>
            <person name="Tanaka T."/>
            <person name="Kumagai T."/>
            <person name="Asai K."/>
            <person name="Machida M."/>
            <person name="Nierman W.C."/>
            <person name="Denning D.W."/>
            <person name="Caddick M."/>
            <person name="Hynes M."/>
            <person name="Paoletti M."/>
            <person name="Fischer R."/>
            <person name="Miller B."/>
            <person name="Dyer P."/>
            <person name="Sachs M.S."/>
            <person name="Osmani S.A."/>
            <person name="Birren B.W."/>
        </authorList>
    </citation>
    <scope>NUCLEOTIDE SEQUENCE [LARGE SCALE GENOMIC DNA]</scope>
    <source>
        <strain evidence="2">FGSC A4 / ATCC 38163 / CBS 112.46 / NRRL 194 / M139</strain>
    </source>
</reference>
<name>C8V054_EMENI</name>
<dbReference type="RefSeq" id="XP_050466914.1">
    <property type="nucleotide sequence ID" value="XM_050611288.1"/>
</dbReference>
<dbReference type="InParanoid" id="C8V054"/>
<organism evidence="1 2">
    <name type="scientific">Emericella nidulans (strain FGSC A4 / ATCC 38163 / CBS 112.46 / NRRL 194 / M139)</name>
    <name type="common">Aspergillus nidulans</name>
    <dbReference type="NCBI Taxonomy" id="227321"/>
    <lineage>
        <taxon>Eukaryota</taxon>
        <taxon>Fungi</taxon>
        <taxon>Dikarya</taxon>
        <taxon>Ascomycota</taxon>
        <taxon>Pezizomycotina</taxon>
        <taxon>Eurotiomycetes</taxon>
        <taxon>Eurotiomycetidae</taxon>
        <taxon>Eurotiales</taxon>
        <taxon>Aspergillaceae</taxon>
        <taxon>Aspergillus</taxon>
        <taxon>Aspergillus subgen. Nidulantes</taxon>
    </lineage>
</organism>
<dbReference type="GeneID" id="74897090"/>
<evidence type="ECO:0000313" key="2">
    <source>
        <dbReference type="Proteomes" id="UP000000560"/>
    </source>
</evidence>